<evidence type="ECO:0000313" key="1">
    <source>
        <dbReference type="EMBL" id="MBK1629855.1"/>
    </source>
</evidence>
<proteinExistence type="predicted"/>
<accession>A0ABS1CD77</accession>
<dbReference type="InterPro" id="IPR007523">
    <property type="entry name" value="NDUFAF3/AAMDC"/>
</dbReference>
<dbReference type="Gene3D" id="3.40.1230.10">
    <property type="entry name" value="MTH938-like"/>
    <property type="match status" value="1"/>
</dbReference>
<dbReference type="PANTHER" id="PTHR21192">
    <property type="entry name" value="NUCLEAR PROTEIN E3-3"/>
    <property type="match status" value="1"/>
</dbReference>
<evidence type="ECO:0008006" key="3">
    <source>
        <dbReference type="Google" id="ProtNLM"/>
    </source>
</evidence>
<gene>
    <name evidence="1" type="ORF">CKO31_03680</name>
</gene>
<dbReference type="EMBL" id="NRRV01000006">
    <property type="protein sequence ID" value="MBK1629855.1"/>
    <property type="molecule type" value="Genomic_DNA"/>
</dbReference>
<dbReference type="Pfam" id="PF04430">
    <property type="entry name" value="DUF498"/>
    <property type="match status" value="1"/>
</dbReference>
<dbReference type="SUPFAM" id="SSF64076">
    <property type="entry name" value="MTH938-like"/>
    <property type="match status" value="1"/>
</dbReference>
<keyword evidence="2" id="KW-1185">Reference proteome</keyword>
<organism evidence="1 2">
    <name type="scientific">Thiohalocapsa halophila</name>
    <dbReference type="NCBI Taxonomy" id="69359"/>
    <lineage>
        <taxon>Bacteria</taxon>
        <taxon>Pseudomonadati</taxon>
        <taxon>Pseudomonadota</taxon>
        <taxon>Gammaproteobacteria</taxon>
        <taxon>Chromatiales</taxon>
        <taxon>Chromatiaceae</taxon>
        <taxon>Thiohalocapsa</taxon>
    </lineage>
</organism>
<dbReference type="PANTHER" id="PTHR21192:SF2">
    <property type="entry name" value="NADH DEHYDROGENASE [UBIQUINONE] 1 ALPHA SUBCOMPLEX ASSEMBLY FACTOR 3"/>
    <property type="match status" value="1"/>
</dbReference>
<evidence type="ECO:0000313" key="2">
    <source>
        <dbReference type="Proteomes" id="UP000748752"/>
    </source>
</evidence>
<dbReference type="Proteomes" id="UP000748752">
    <property type="component" value="Unassembled WGS sequence"/>
</dbReference>
<reference evidence="1 2" key="1">
    <citation type="journal article" date="2020" name="Microorganisms">
        <title>Osmotic Adaptation and Compatible Solute Biosynthesis of Phototrophic Bacteria as Revealed from Genome Analyses.</title>
        <authorList>
            <person name="Imhoff J.F."/>
            <person name="Rahn T."/>
            <person name="Kunzel S."/>
            <person name="Keller A."/>
            <person name="Neulinger S.C."/>
        </authorList>
    </citation>
    <scope>NUCLEOTIDE SEQUENCE [LARGE SCALE GENOMIC DNA]</scope>
    <source>
        <strain evidence="1 2">DSM 6210</strain>
    </source>
</reference>
<protein>
    <recommendedName>
        <fullName evidence="3">Xcc1710-like domain-containing protein</fullName>
    </recommendedName>
</protein>
<name>A0ABS1CD77_9GAMM</name>
<dbReference type="CDD" id="cd05560">
    <property type="entry name" value="Xcc1710_like"/>
    <property type="match status" value="1"/>
</dbReference>
<dbReference type="InterPro" id="IPR036748">
    <property type="entry name" value="MTH938-like_sf"/>
</dbReference>
<sequence length="123" mass="13215">MKFAEIEDTGANVIEAYGDGHVRINGRDYARSIAVSAEHVQADWGPEHVDALSVAHLEAVLGDATQVLILGTGTRQRFPSPEVHFALLQRGIGVEVMDTGAACRTYNILVSEGRDVVAALMLD</sequence>
<comment type="caution">
    <text evidence="1">The sequence shown here is derived from an EMBL/GenBank/DDBJ whole genome shotgun (WGS) entry which is preliminary data.</text>
</comment>